<gene>
    <name evidence="2" type="ORF">MKK62_06040</name>
</gene>
<protein>
    <recommendedName>
        <fullName evidence="4">DUF3137 domain-containing protein</fullName>
    </recommendedName>
</protein>
<keyword evidence="1" id="KW-0472">Membrane</keyword>
<proteinExistence type="predicted"/>
<accession>A0ABY3VNT8</accession>
<dbReference type="Proteomes" id="UP001055336">
    <property type="component" value="Chromosome"/>
</dbReference>
<name>A0ABY3VNT8_9MYCO</name>
<keyword evidence="1" id="KW-0812">Transmembrane</keyword>
<dbReference type="EMBL" id="CP092488">
    <property type="protein sequence ID" value="UMB70852.1"/>
    <property type="molecule type" value="Genomic_DNA"/>
</dbReference>
<sequence length="358" mass="38658">MSIDDGSIKSHQFVATGSAYGSAWEKSSGPNARKYWRVGFFVIVGFLTVTMLGPTLGLPLPILAPFVTFGFFGVVVVLGVVSNTSVWRRSRRTYVIEVSGDGIIIDGRREAVYSFADAQLGLWVRSGLALQLYSGPHQFRLGGQGRLIGPGTPLDGPPVQCVDAWLHEADFDRLLSLSGRWNGSATEAPSAGGTTRCLLYPNALQMQAMGPFAFGKRQRLQQSLAQPQLFIDVDEESIRVIDANDNTQIAAAPLSGLNASPATYELGGRHLIPSLRSLATDAVSQYYSRSAAMSVCVPGVPPLTVGCRGFTGMFTRRFSWSRDEPVVNAPPEYEVSIADWLVLVEKLGLSPLLEDTAS</sequence>
<feature type="transmembrane region" description="Helical" evidence="1">
    <location>
        <begin position="35"/>
        <end position="56"/>
    </location>
</feature>
<evidence type="ECO:0000313" key="2">
    <source>
        <dbReference type="EMBL" id="UMB70852.1"/>
    </source>
</evidence>
<evidence type="ECO:0000256" key="1">
    <source>
        <dbReference type="SAM" id="Phobius"/>
    </source>
</evidence>
<keyword evidence="3" id="KW-1185">Reference proteome</keyword>
<organism evidence="2 3">
    <name type="scientific">Mycobacterium paraterrae</name>
    <dbReference type="NCBI Taxonomy" id="577492"/>
    <lineage>
        <taxon>Bacteria</taxon>
        <taxon>Bacillati</taxon>
        <taxon>Actinomycetota</taxon>
        <taxon>Actinomycetes</taxon>
        <taxon>Mycobacteriales</taxon>
        <taxon>Mycobacteriaceae</taxon>
        <taxon>Mycobacterium</taxon>
    </lineage>
</organism>
<evidence type="ECO:0008006" key="4">
    <source>
        <dbReference type="Google" id="ProtNLM"/>
    </source>
</evidence>
<feature type="transmembrane region" description="Helical" evidence="1">
    <location>
        <begin position="62"/>
        <end position="82"/>
    </location>
</feature>
<reference evidence="2" key="1">
    <citation type="submission" date="2022-08" db="EMBL/GenBank/DDBJ databases">
        <title>Whole genome sequencing of non-tuberculosis mycobacteria type-strains.</title>
        <authorList>
            <person name="Igarashi Y."/>
            <person name="Osugi A."/>
            <person name="Mitarai S."/>
        </authorList>
    </citation>
    <scope>NUCLEOTIDE SEQUENCE</scope>
    <source>
        <strain evidence="2">DSM 45127</strain>
    </source>
</reference>
<keyword evidence="1" id="KW-1133">Transmembrane helix</keyword>
<dbReference type="RefSeq" id="WP_240262611.1">
    <property type="nucleotide sequence ID" value="NZ_CP092488.2"/>
</dbReference>
<evidence type="ECO:0000313" key="3">
    <source>
        <dbReference type="Proteomes" id="UP001055336"/>
    </source>
</evidence>